<keyword evidence="2" id="KW-1185">Reference proteome</keyword>
<dbReference type="VEuPathDB" id="FungiDB:AFUB_025290"/>
<sequence>MQLVPVPASPSALTPSGREGVVEILSFIFLAIHTTFEDKDCDNSEDEDEEGEWYNDCPDDDCRLCVHRLSLLSDLVFRMDIGGWSQMDFGSFGKCLMEASAGGRK</sequence>
<accession>B0XRY7</accession>
<protein>
    <submittedName>
        <fullName evidence="1">Uncharacterized protein</fullName>
    </submittedName>
</protein>
<dbReference type="EMBL" id="DS499595">
    <property type="protein sequence ID" value="EDP54473.1"/>
    <property type="molecule type" value="Genomic_DNA"/>
</dbReference>
<dbReference type="HOGENOM" id="CLU_2236009_0_0_1"/>
<organism evidence="1 2">
    <name type="scientific">Aspergillus fumigatus (strain CBS 144.89 / FGSC A1163 / CEA10)</name>
    <name type="common">Neosartorya fumigata</name>
    <dbReference type="NCBI Taxonomy" id="451804"/>
    <lineage>
        <taxon>Eukaryota</taxon>
        <taxon>Fungi</taxon>
        <taxon>Dikarya</taxon>
        <taxon>Ascomycota</taxon>
        <taxon>Pezizomycotina</taxon>
        <taxon>Eurotiomycetes</taxon>
        <taxon>Eurotiomycetidae</taxon>
        <taxon>Eurotiales</taxon>
        <taxon>Aspergillaceae</taxon>
        <taxon>Aspergillus</taxon>
        <taxon>Aspergillus subgen. Fumigati</taxon>
    </lineage>
</organism>
<evidence type="ECO:0000313" key="1">
    <source>
        <dbReference type="EMBL" id="EDP54473.1"/>
    </source>
</evidence>
<dbReference type="Proteomes" id="UP000001699">
    <property type="component" value="Unassembled WGS sequence"/>
</dbReference>
<proteinExistence type="predicted"/>
<name>B0XRY7_ASPFC</name>
<gene>
    <name evidence="1" type="ORF">AFUB_025290</name>
</gene>
<reference evidence="1 2" key="1">
    <citation type="journal article" date="2008" name="PLoS Genet.">
        <title>Genomic islands in the pathogenic filamentous fungus Aspergillus fumigatus.</title>
        <authorList>
            <person name="Fedorova N.D."/>
            <person name="Khaldi N."/>
            <person name="Joardar V.S."/>
            <person name="Maiti R."/>
            <person name="Amedeo P."/>
            <person name="Anderson M.J."/>
            <person name="Crabtree J."/>
            <person name="Silva J.C."/>
            <person name="Badger J.H."/>
            <person name="Albarraq A."/>
            <person name="Angiuoli S."/>
            <person name="Bussey H."/>
            <person name="Bowyer P."/>
            <person name="Cotty P.J."/>
            <person name="Dyer P.S."/>
            <person name="Egan A."/>
            <person name="Galens K."/>
            <person name="Fraser-Liggett C.M."/>
            <person name="Haas B.J."/>
            <person name="Inman J.M."/>
            <person name="Kent R."/>
            <person name="Lemieux S."/>
            <person name="Malavazi I."/>
            <person name="Orvis J."/>
            <person name="Roemer T."/>
            <person name="Ronning C.M."/>
            <person name="Sundaram J.P."/>
            <person name="Sutton G."/>
            <person name="Turner G."/>
            <person name="Venter J.C."/>
            <person name="White O.R."/>
            <person name="Whitty B.R."/>
            <person name="Youngman P."/>
            <person name="Wolfe K.H."/>
            <person name="Goldman G.H."/>
            <person name="Wortman J.R."/>
            <person name="Jiang B."/>
            <person name="Denning D.W."/>
            <person name="Nierman W.C."/>
        </authorList>
    </citation>
    <scope>NUCLEOTIDE SEQUENCE [LARGE SCALE GENOMIC DNA]</scope>
    <source>
        <strain evidence="2">CBS 144.89 / FGSC A1163 / CEA10</strain>
    </source>
</reference>
<dbReference type="AlphaFoldDB" id="B0XRY7"/>
<evidence type="ECO:0000313" key="2">
    <source>
        <dbReference type="Proteomes" id="UP000001699"/>
    </source>
</evidence>